<dbReference type="CDD" id="cd06170">
    <property type="entry name" value="LuxR_C_like"/>
    <property type="match status" value="1"/>
</dbReference>
<keyword evidence="2" id="KW-0238">DNA-binding</keyword>
<dbReference type="PROSITE" id="PS50043">
    <property type="entry name" value="HTH_LUXR_2"/>
    <property type="match status" value="1"/>
</dbReference>
<keyword evidence="1" id="KW-0805">Transcription regulation</keyword>
<keyword evidence="3" id="KW-0804">Transcription</keyword>
<dbReference type="Proteomes" id="UP000271031">
    <property type="component" value="Unassembled WGS sequence"/>
</dbReference>
<dbReference type="InterPro" id="IPR041617">
    <property type="entry name" value="TPR_MalT"/>
</dbReference>
<dbReference type="SUPFAM" id="SSF48452">
    <property type="entry name" value="TPR-like"/>
    <property type="match status" value="1"/>
</dbReference>
<dbReference type="Pfam" id="PF00196">
    <property type="entry name" value="GerE"/>
    <property type="match status" value="1"/>
</dbReference>
<dbReference type="InterPro" id="IPR036388">
    <property type="entry name" value="WH-like_DNA-bd_sf"/>
</dbReference>
<dbReference type="PANTHER" id="PTHR44688">
    <property type="entry name" value="DNA-BINDING TRANSCRIPTIONAL ACTIVATOR DEVR_DOSR"/>
    <property type="match status" value="1"/>
</dbReference>
<dbReference type="InterPro" id="IPR019734">
    <property type="entry name" value="TPR_rpt"/>
</dbReference>
<name>A0A3M8DCZ9_9BACL</name>
<dbReference type="InterPro" id="IPR059106">
    <property type="entry name" value="WHD_MalT"/>
</dbReference>
<dbReference type="GO" id="GO:0006355">
    <property type="term" value="P:regulation of DNA-templated transcription"/>
    <property type="evidence" value="ECO:0007669"/>
    <property type="project" value="InterPro"/>
</dbReference>
<dbReference type="InterPro" id="IPR016032">
    <property type="entry name" value="Sig_transdc_resp-reg_C-effctor"/>
</dbReference>
<evidence type="ECO:0000259" key="4">
    <source>
        <dbReference type="PROSITE" id="PS50043"/>
    </source>
</evidence>
<dbReference type="Pfam" id="PF25873">
    <property type="entry name" value="WHD_MalT"/>
    <property type="match status" value="1"/>
</dbReference>
<gene>
    <name evidence="5" type="ORF">EDM56_19240</name>
</gene>
<accession>A0A3M8DCZ9</accession>
<evidence type="ECO:0000256" key="1">
    <source>
        <dbReference type="ARBA" id="ARBA00023015"/>
    </source>
</evidence>
<dbReference type="AlphaFoldDB" id="A0A3M8DCZ9"/>
<dbReference type="SUPFAM" id="SSF52540">
    <property type="entry name" value="P-loop containing nucleoside triphosphate hydrolases"/>
    <property type="match status" value="1"/>
</dbReference>
<proteinExistence type="predicted"/>
<dbReference type="InterPro" id="IPR041664">
    <property type="entry name" value="AAA_16"/>
</dbReference>
<dbReference type="OrthoDB" id="1137593at2"/>
<organism evidence="5 6">
    <name type="scientific">Brevibacillus fluminis</name>
    <dbReference type="NCBI Taxonomy" id="511487"/>
    <lineage>
        <taxon>Bacteria</taxon>
        <taxon>Bacillati</taxon>
        <taxon>Bacillota</taxon>
        <taxon>Bacilli</taxon>
        <taxon>Bacillales</taxon>
        <taxon>Paenibacillaceae</taxon>
        <taxon>Brevibacillus</taxon>
    </lineage>
</organism>
<feature type="domain" description="HTH luxR-type" evidence="4">
    <location>
        <begin position="819"/>
        <end position="884"/>
    </location>
</feature>
<dbReference type="EMBL" id="RHHQ01000015">
    <property type="protein sequence ID" value="RNB85185.1"/>
    <property type="molecule type" value="Genomic_DNA"/>
</dbReference>
<evidence type="ECO:0000256" key="3">
    <source>
        <dbReference type="ARBA" id="ARBA00023163"/>
    </source>
</evidence>
<dbReference type="SUPFAM" id="SSF46894">
    <property type="entry name" value="C-terminal effector domain of the bipartite response regulators"/>
    <property type="match status" value="1"/>
</dbReference>
<keyword evidence="6" id="KW-1185">Reference proteome</keyword>
<comment type="caution">
    <text evidence="5">The sequence shown here is derived from an EMBL/GenBank/DDBJ whole genome shotgun (WGS) entry which is preliminary data.</text>
</comment>
<dbReference type="PRINTS" id="PR00038">
    <property type="entry name" value="HTHLUXR"/>
</dbReference>
<dbReference type="Pfam" id="PF13191">
    <property type="entry name" value="AAA_16"/>
    <property type="match status" value="1"/>
</dbReference>
<dbReference type="Pfam" id="PF17874">
    <property type="entry name" value="TPR_MalT"/>
    <property type="match status" value="1"/>
</dbReference>
<dbReference type="SMART" id="SM00421">
    <property type="entry name" value="HTH_LUXR"/>
    <property type="match status" value="1"/>
</dbReference>
<evidence type="ECO:0000256" key="2">
    <source>
        <dbReference type="ARBA" id="ARBA00023125"/>
    </source>
</evidence>
<dbReference type="GO" id="GO:0003677">
    <property type="term" value="F:DNA binding"/>
    <property type="evidence" value="ECO:0007669"/>
    <property type="project" value="UniProtKB-KW"/>
</dbReference>
<dbReference type="PANTHER" id="PTHR44688:SF25">
    <property type="entry name" value="HTH LUXR-TYPE DOMAIN-CONTAINING PROTEIN"/>
    <property type="match status" value="1"/>
</dbReference>
<evidence type="ECO:0000313" key="5">
    <source>
        <dbReference type="EMBL" id="RNB85185.1"/>
    </source>
</evidence>
<evidence type="ECO:0000313" key="6">
    <source>
        <dbReference type="Proteomes" id="UP000271031"/>
    </source>
</evidence>
<dbReference type="Gene3D" id="3.40.50.300">
    <property type="entry name" value="P-loop containing nucleotide triphosphate hydrolases"/>
    <property type="match status" value="1"/>
</dbReference>
<dbReference type="InterPro" id="IPR000792">
    <property type="entry name" value="Tscrpt_reg_LuxR_C"/>
</dbReference>
<sequence length="891" mass="98738">MTIPILSTKLNIPLSRPKIVSRPRLIERLNTGFQRRLTLISASAGSGKTTLLGEWLERCERPVAWLSLDAGDNDPARFLTYLCAALQTIGRNSGEGVFALLHSPQLPPIESIVVAMLNEIETNHNPFVLVLDDYHVITSETIANAIALLLDRMPSYMHLVIATREEPCLPIARLRVRDQLTEVRDTDLGFTKAEAAEFLLAVMELPLGAEDIAFLASRTEGWIAGLQAAALSFRGQKDVSSLIEKFSGTHPFVLDYLLEEVIQHLSPVTQTFLLRTSILDRLCGPLCEAVIGDPCGEYGSTTASGQDMLEALERANLFIVPLDNERHWYRYHHLFAEILRKRLYQTKLSSDGHDEAAQCHVRASVWYEKQGLEIEAFCHAAAANDVKRAARLVEGGGMPLLFRGAVTPVLNWLDELPKQVLDARPSLWVLHASALLMAGQITRVEQKLLAAEHALHRVEQDATQRDLLGHIAAIRATIAVSKHQSETILAESKRALEYLHPDNVPVRTAAVWSLGYAHQLQGNRKEATKAYADALATSQSIGHKMITILATLGLGLMQEADNQLTLAVETYQRVIQLAGEPPLPVVCEAHLGLARIFYEWNDLESAKQHGERSVQLARGIEQSDRTVAGEVLLARLMLADGEVSGASAMLATGEHVARQYHFQNQMPNIADAQVMVLIRQGNRTAAAQVAQRHGRYISQARVHLADDEASEALTILEPLRMEAESKQQEDVRLTVTSLLAVALHMHGEKEKALRMLRDALTLAAPGGFVRMFVDAGAPMVRLLREAAKHAFMTDYLRKLLTACEAENMANQLETVHDAEHHLIEPLSSRELEVLTLIAQGLSNREISEQLFIALATVKGHNRVIFDKLQVKRRTEAVARARLLGLLQDFHP</sequence>
<dbReference type="SMART" id="SM00028">
    <property type="entry name" value="TPR"/>
    <property type="match status" value="4"/>
</dbReference>
<dbReference type="InterPro" id="IPR027417">
    <property type="entry name" value="P-loop_NTPase"/>
</dbReference>
<dbReference type="RefSeq" id="WP_122919670.1">
    <property type="nucleotide sequence ID" value="NZ_RHHQ01000015.1"/>
</dbReference>
<reference evidence="5 6" key="1">
    <citation type="submission" date="2018-10" db="EMBL/GenBank/DDBJ databases">
        <title>Phylogenomics of Brevibacillus.</title>
        <authorList>
            <person name="Dunlap C."/>
        </authorList>
    </citation>
    <scope>NUCLEOTIDE SEQUENCE [LARGE SCALE GENOMIC DNA]</scope>
    <source>
        <strain evidence="5 6">JCM 15716</strain>
    </source>
</reference>
<protein>
    <submittedName>
        <fullName evidence="5">LuxR family transcriptional regulator</fullName>
    </submittedName>
</protein>
<dbReference type="InterPro" id="IPR011990">
    <property type="entry name" value="TPR-like_helical_dom_sf"/>
</dbReference>
<dbReference type="Gene3D" id="1.25.40.10">
    <property type="entry name" value="Tetratricopeptide repeat domain"/>
    <property type="match status" value="1"/>
</dbReference>
<dbReference type="Gene3D" id="1.10.10.10">
    <property type="entry name" value="Winged helix-like DNA-binding domain superfamily/Winged helix DNA-binding domain"/>
    <property type="match status" value="1"/>
</dbReference>